<sequence length="197" mass="22089">MPQVQPNDLSYLQIPDQIHPANLLPGPEVFLASESPYQISETNLNDSESGPIETSTPSSLHTKSTSRSPFNIDDVKTEYHPHSGRAPKFETFKEYDANNQTYDNSVPQEGTPWAPFRSRLDFEVAELALDAALSTKQLEVLVKLMRRAAEDNPQDPFTLKSSGEVKKLWDLASEHRTGVRNMSPLDLALNLMVFFSL</sequence>
<protein>
    <submittedName>
        <fullName evidence="2">Uncharacterized protein</fullName>
    </submittedName>
</protein>
<reference evidence="2" key="2">
    <citation type="submission" date="2021-10" db="EMBL/GenBank/DDBJ databases">
        <title>Phylogenomics reveals ancestral predisposition of the termite-cultivated fungus Termitomyces towards a domesticated lifestyle.</title>
        <authorList>
            <person name="Auxier B."/>
            <person name="Grum-Grzhimaylo A."/>
            <person name="Cardenas M.E."/>
            <person name="Lodge J.D."/>
            <person name="Laessoe T."/>
            <person name="Pedersen O."/>
            <person name="Smith M.E."/>
            <person name="Kuyper T.W."/>
            <person name="Franco-Molano E.A."/>
            <person name="Baroni T.J."/>
            <person name="Aanen D.K."/>
        </authorList>
    </citation>
    <scope>NUCLEOTIDE SEQUENCE</scope>
    <source>
        <strain evidence="2">AP01</strain>
        <tissue evidence="2">Mycelium</tissue>
    </source>
</reference>
<dbReference type="Proteomes" id="UP000775547">
    <property type="component" value="Unassembled WGS sequence"/>
</dbReference>
<evidence type="ECO:0000313" key="3">
    <source>
        <dbReference type="Proteomes" id="UP000775547"/>
    </source>
</evidence>
<dbReference type="EMBL" id="JABCKV010002743">
    <property type="protein sequence ID" value="KAG5637126.1"/>
    <property type="molecule type" value="Genomic_DNA"/>
</dbReference>
<organism evidence="2 3">
    <name type="scientific">Asterophora parasitica</name>
    <dbReference type="NCBI Taxonomy" id="117018"/>
    <lineage>
        <taxon>Eukaryota</taxon>
        <taxon>Fungi</taxon>
        <taxon>Dikarya</taxon>
        <taxon>Basidiomycota</taxon>
        <taxon>Agaricomycotina</taxon>
        <taxon>Agaricomycetes</taxon>
        <taxon>Agaricomycetidae</taxon>
        <taxon>Agaricales</taxon>
        <taxon>Tricholomatineae</taxon>
        <taxon>Lyophyllaceae</taxon>
        <taxon>Asterophora</taxon>
    </lineage>
</organism>
<feature type="compositionally biased region" description="Polar residues" evidence="1">
    <location>
        <begin position="35"/>
        <end position="69"/>
    </location>
</feature>
<reference evidence="2" key="1">
    <citation type="submission" date="2020-07" db="EMBL/GenBank/DDBJ databases">
        <authorList>
            <person name="Nieuwenhuis M."/>
            <person name="Van De Peppel L.J.J."/>
        </authorList>
    </citation>
    <scope>NUCLEOTIDE SEQUENCE</scope>
    <source>
        <strain evidence="2">AP01</strain>
        <tissue evidence="2">Mycelium</tissue>
    </source>
</reference>
<accession>A0A9P7K6U4</accession>
<gene>
    <name evidence="2" type="ORF">DXG03_004549</name>
</gene>
<comment type="caution">
    <text evidence="2">The sequence shown here is derived from an EMBL/GenBank/DDBJ whole genome shotgun (WGS) entry which is preliminary data.</text>
</comment>
<feature type="region of interest" description="Disordered" evidence="1">
    <location>
        <begin position="34"/>
        <end position="73"/>
    </location>
</feature>
<keyword evidence="3" id="KW-1185">Reference proteome</keyword>
<dbReference type="OrthoDB" id="3239511at2759"/>
<proteinExistence type="predicted"/>
<dbReference type="AlphaFoldDB" id="A0A9P7K6U4"/>
<evidence type="ECO:0000313" key="2">
    <source>
        <dbReference type="EMBL" id="KAG5637126.1"/>
    </source>
</evidence>
<evidence type="ECO:0000256" key="1">
    <source>
        <dbReference type="SAM" id="MobiDB-lite"/>
    </source>
</evidence>
<name>A0A9P7K6U4_9AGAR</name>